<dbReference type="EMBL" id="ACOL01000021">
    <property type="protein sequence ID" value="EEQ82811.1"/>
    <property type="molecule type" value="Genomic_DNA"/>
</dbReference>
<name>C4V7I4_VAIC1</name>
<accession>C4V7I4</accession>
<sequence>MPQNNFVEQHIKKYGRQLDYEVKKLKKEARADAILGRKIKKLHGIKAKLFTKKRRNEKIQLKKILILKKIKTKISSLKMKVIPFHISYLIENYNNKEKNLIIKLNNRDKIEQQNIQYPFQK</sequence>
<reference evidence="2" key="1">
    <citation type="journal article" date="2009" name="PLoS Pathog.">
        <title>Genomic analyses of the microsporidian Nosema ceranae, an emergent pathogen of honey bees.</title>
        <authorList>
            <person name="Cornman R.S."/>
            <person name="Chen Y.P."/>
            <person name="Schatz M.C."/>
            <person name="Street C."/>
            <person name="Zhao Y."/>
            <person name="Desany B."/>
            <person name="Egholm M."/>
            <person name="Hutchison S."/>
            <person name="Pettis J.S."/>
            <person name="Lipkin W.I."/>
            <person name="Evans J.D."/>
        </authorList>
    </citation>
    <scope>NUCLEOTIDE SEQUENCE [LARGE SCALE GENOMIC DNA]</scope>
    <source>
        <strain evidence="2">BRL01</strain>
    </source>
</reference>
<proteinExistence type="predicted"/>
<gene>
    <name evidence="1" type="ORF">NCER_100415</name>
</gene>
<dbReference type="PANTHER" id="PTHR12642">
    <property type="entry name" value="RIBOSOME BIOGENESIS PROTEIN NSA2 HOMOLOG"/>
    <property type="match status" value="1"/>
</dbReference>
<dbReference type="VEuPathDB" id="MicrosporidiaDB:NCER_100415"/>
<evidence type="ECO:0000313" key="2">
    <source>
        <dbReference type="Proteomes" id="UP000009082"/>
    </source>
</evidence>
<organism evidence="2">
    <name type="scientific">Vairimorpha ceranae (strain BRL01)</name>
    <name type="common">Microsporidian parasite</name>
    <name type="synonym">Nosema ceranae</name>
    <dbReference type="NCBI Taxonomy" id="578460"/>
    <lineage>
        <taxon>Eukaryota</taxon>
        <taxon>Fungi</taxon>
        <taxon>Fungi incertae sedis</taxon>
        <taxon>Microsporidia</taxon>
        <taxon>Nosematidae</taxon>
        <taxon>Vairimorpha</taxon>
    </lineage>
</organism>
<dbReference type="InParanoid" id="C4V7I4"/>
<dbReference type="OrthoDB" id="1847590at2759"/>
<dbReference type="AlphaFoldDB" id="C4V7I4"/>
<protein>
    <submittedName>
        <fullName evidence="1">Uncharacterized protein</fullName>
    </submittedName>
</protein>
<dbReference type="STRING" id="578460.C4V7I4"/>
<dbReference type="InterPro" id="IPR039411">
    <property type="entry name" value="NSA2_fam"/>
</dbReference>
<dbReference type="Proteomes" id="UP000009082">
    <property type="component" value="Unassembled WGS sequence"/>
</dbReference>
<evidence type="ECO:0000313" key="1">
    <source>
        <dbReference type="EMBL" id="EEQ82811.1"/>
    </source>
</evidence>
<dbReference type="KEGG" id="nce:NCER_100415"/>
<dbReference type="HOGENOM" id="CLU_118231_1_1_1"/>